<evidence type="ECO:0000256" key="6">
    <source>
        <dbReference type="ARBA" id="ARBA00023136"/>
    </source>
</evidence>
<dbReference type="SUPFAM" id="SSF48726">
    <property type="entry name" value="Immunoglobulin"/>
    <property type="match status" value="1"/>
</dbReference>
<dbReference type="SMART" id="SM00406">
    <property type="entry name" value="IGv"/>
    <property type="match status" value="1"/>
</dbReference>
<dbReference type="InterPro" id="IPR003599">
    <property type="entry name" value="Ig_sub"/>
</dbReference>
<name>Q14W07_9VIRU</name>
<keyword evidence="7" id="KW-1015">Disulfide bond</keyword>
<evidence type="ECO:0000256" key="1">
    <source>
        <dbReference type="ARBA" id="ARBA00004251"/>
    </source>
</evidence>
<evidence type="ECO:0000256" key="3">
    <source>
        <dbReference type="ARBA" id="ARBA00022692"/>
    </source>
</evidence>
<sequence length="244" mass="28268">MRSLCAFVPLLWCTHFVEIRSFEFQIATTKVEHLGSVTLPCKFYYNIVPGNAVNIKWSFEHNPHKDDGHDIYKRTDGVVEVADGYATRVSVNAKDITVADLELRNLTKADGGYYKCKVYDALRYWVDIYRLEIVDAYTEDPNVGLIYVEGHKRFRCTWRGFMKHPKLWWYDSEGKLIRPAKTNLDIYVEHNRTAVSSVLNLNIQVNRHYFCRVSEGDTVKTARVVLSDGSVVRIHNVTFEKPAR</sequence>
<organism evidence="12 13">
    <name type="scientific">Ranid herpesvirus 2</name>
    <dbReference type="NCBI Taxonomy" id="389214"/>
    <lineage>
        <taxon>Viruses</taxon>
        <taxon>Duplodnaviria</taxon>
        <taxon>Heunggongvirae</taxon>
        <taxon>Peploviricota</taxon>
        <taxon>Herviviricetes</taxon>
        <taxon>Herpesvirales</taxon>
        <taxon>Alloherpesviridae</taxon>
        <taxon>Batravirus</taxon>
        <taxon>Batravirus ranidallo2</taxon>
    </lineage>
</organism>
<evidence type="ECO:0000256" key="2">
    <source>
        <dbReference type="ARBA" id="ARBA00022475"/>
    </source>
</evidence>
<keyword evidence="13" id="KW-1185">Reference proteome</keyword>
<dbReference type="GO" id="GO:0005886">
    <property type="term" value="C:plasma membrane"/>
    <property type="evidence" value="ECO:0007669"/>
    <property type="project" value="UniProtKB-SubCell"/>
</dbReference>
<reference evidence="12 13" key="1">
    <citation type="journal article" date="2006" name="J. Gen. Virol.">
        <title>Genome sequences of two frog herpesviruses.</title>
        <authorList>
            <person name="Davison A.J."/>
            <person name="Cunningham C."/>
            <person name="Sauerbier W."/>
            <person name="McKinnell R.G."/>
        </authorList>
    </citation>
    <scope>NUCLEOTIDE SEQUENCE [LARGE SCALE GENOMIC DNA]</scope>
    <source>
        <strain evidence="12">ATCC VR-568</strain>
    </source>
</reference>
<dbReference type="SMART" id="SM00409">
    <property type="entry name" value="IG"/>
    <property type="match status" value="1"/>
</dbReference>
<dbReference type="InterPro" id="IPR051713">
    <property type="entry name" value="T-cell_Activation_Regulation"/>
</dbReference>
<evidence type="ECO:0000256" key="5">
    <source>
        <dbReference type="ARBA" id="ARBA00022989"/>
    </source>
</evidence>
<evidence type="ECO:0000256" key="4">
    <source>
        <dbReference type="ARBA" id="ARBA00022729"/>
    </source>
</evidence>
<dbReference type="RefSeq" id="YP_656607.1">
    <property type="nucleotide sequence ID" value="NC_008210.1"/>
</dbReference>
<protein>
    <submittedName>
        <fullName evidence="12">ORF99</fullName>
    </submittedName>
</protein>
<keyword evidence="9" id="KW-0325">Glycoprotein</keyword>
<dbReference type="InterPro" id="IPR036179">
    <property type="entry name" value="Ig-like_dom_sf"/>
</dbReference>
<dbReference type="Pfam" id="PF07686">
    <property type="entry name" value="V-set"/>
    <property type="match status" value="1"/>
</dbReference>
<dbReference type="GO" id="GO:0007166">
    <property type="term" value="P:cell surface receptor signaling pathway"/>
    <property type="evidence" value="ECO:0007669"/>
    <property type="project" value="TreeGrafter"/>
</dbReference>
<dbReference type="Proteomes" id="UP000120576">
    <property type="component" value="Genome"/>
</dbReference>
<comment type="subcellular location">
    <subcellularLocation>
        <location evidence="1">Cell membrane</location>
        <topology evidence="1">Single-pass type I membrane protein</topology>
    </subcellularLocation>
</comment>
<evidence type="ECO:0000313" key="13">
    <source>
        <dbReference type="Proteomes" id="UP000120576"/>
    </source>
</evidence>
<evidence type="ECO:0000259" key="11">
    <source>
        <dbReference type="PROSITE" id="PS50835"/>
    </source>
</evidence>
<keyword evidence="2" id="KW-1003">Cell membrane</keyword>
<accession>Q14W07</accession>
<keyword evidence="5" id="KW-1133">Transmembrane helix</keyword>
<dbReference type="InterPro" id="IPR007110">
    <property type="entry name" value="Ig-like_dom"/>
</dbReference>
<dbReference type="InterPro" id="IPR013783">
    <property type="entry name" value="Ig-like_fold"/>
</dbReference>
<evidence type="ECO:0000256" key="8">
    <source>
        <dbReference type="ARBA" id="ARBA00023170"/>
    </source>
</evidence>
<evidence type="ECO:0000256" key="9">
    <source>
        <dbReference type="ARBA" id="ARBA00023180"/>
    </source>
</evidence>
<keyword evidence="3" id="KW-0812">Transmembrane</keyword>
<dbReference type="GO" id="GO:0006955">
    <property type="term" value="P:immune response"/>
    <property type="evidence" value="ECO:0007669"/>
    <property type="project" value="TreeGrafter"/>
</dbReference>
<proteinExistence type="predicted"/>
<dbReference type="InterPro" id="IPR013106">
    <property type="entry name" value="Ig_V-set"/>
</dbReference>
<dbReference type="PANTHER" id="PTHR25466:SF9">
    <property type="entry name" value="FIBRONECTIN TYPE-III DOMAIN-CONTAINING PROTEIN"/>
    <property type="match status" value="1"/>
</dbReference>
<dbReference type="PROSITE" id="PS50835">
    <property type="entry name" value="IG_LIKE"/>
    <property type="match status" value="2"/>
</dbReference>
<keyword evidence="6" id="KW-0472">Membrane</keyword>
<keyword evidence="10" id="KW-0393">Immunoglobulin domain</keyword>
<keyword evidence="8" id="KW-0675">Receptor</keyword>
<dbReference type="GO" id="GO:0071222">
    <property type="term" value="P:cellular response to lipopolysaccharide"/>
    <property type="evidence" value="ECO:0007669"/>
    <property type="project" value="TreeGrafter"/>
</dbReference>
<keyword evidence="4" id="KW-0732">Signal</keyword>
<feature type="domain" description="Ig-like" evidence="11">
    <location>
        <begin position="141"/>
        <end position="227"/>
    </location>
</feature>
<dbReference type="GeneID" id="5179447"/>
<feature type="domain" description="Ig-like" evidence="11">
    <location>
        <begin position="36"/>
        <end position="118"/>
    </location>
</feature>
<dbReference type="EMBL" id="DQ665652">
    <property type="protein sequence ID" value="ABG25665.1"/>
    <property type="molecule type" value="Genomic_DNA"/>
</dbReference>
<dbReference type="Gene3D" id="2.60.40.10">
    <property type="entry name" value="Immunoglobulins"/>
    <property type="match status" value="2"/>
</dbReference>
<evidence type="ECO:0000313" key="12">
    <source>
        <dbReference type="EMBL" id="ABG25665.1"/>
    </source>
</evidence>
<dbReference type="KEGG" id="vg:5179447"/>
<evidence type="ECO:0000256" key="10">
    <source>
        <dbReference type="ARBA" id="ARBA00023319"/>
    </source>
</evidence>
<evidence type="ECO:0000256" key="7">
    <source>
        <dbReference type="ARBA" id="ARBA00023157"/>
    </source>
</evidence>
<dbReference type="PANTHER" id="PTHR25466">
    <property type="entry name" value="T-LYMPHOCYTE ACTIVATION ANTIGEN"/>
    <property type="match status" value="1"/>
</dbReference>